<feature type="region of interest" description="Disordered" evidence="1">
    <location>
        <begin position="1"/>
        <end position="96"/>
    </location>
</feature>
<feature type="compositionally biased region" description="Basic and acidic residues" evidence="1">
    <location>
        <begin position="61"/>
        <end position="71"/>
    </location>
</feature>
<sequence length="155" mass="16511">MGKVREWSRALQDPLQEQRERLISDTSNSKQKQAHPTPEHDEDEVGDEEEDWGEAEEGERDAELVRGRVDDPGPAGDARGNSGQPRQPVPHAQACKTAWGTGLGNCVLESSPSGSRIAPSSSTPNAAAVHPPLADIDEGGAVPSITARHLPSLPD</sequence>
<name>K1WHU8_TRIAC</name>
<organism evidence="2 3">
    <name type="scientific">Trichosporon asahii var. asahii (strain CBS 8904)</name>
    <name type="common">Yeast</name>
    <dbReference type="NCBI Taxonomy" id="1220162"/>
    <lineage>
        <taxon>Eukaryota</taxon>
        <taxon>Fungi</taxon>
        <taxon>Dikarya</taxon>
        <taxon>Basidiomycota</taxon>
        <taxon>Agaricomycotina</taxon>
        <taxon>Tremellomycetes</taxon>
        <taxon>Trichosporonales</taxon>
        <taxon>Trichosporonaceae</taxon>
        <taxon>Trichosporon</taxon>
    </lineage>
</organism>
<dbReference type="EMBL" id="AMBO01000328">
    <property type="protein sequence ID" value="EKD01024.1"/>
    <property type="molecule type" value="Genomic_DNA"/>
</dbReference>
<dbReference type="Proteomes" id="UP000006757">
    <property type="component" value="Unassembled WGS sequence"/>
</dbReference>
<accession>K1WHU8</accession>
<proteinExistence type="predicted"/>
<dbReference type="InParanoid" id="K1WHU8"/>
<evidence type="ECO:0000313" key="2">
    <source>
        <dbReference type="EMBL" id="EKD01024.1"/>
    </source>
</evidence>
<protein>
    <submittedName>
        <fullName evidence="2">Uncharacterized protein</fullName>
    </submittedName>
</protein>
<feature type="compositionally biased region" description="Acidic residues" evidence="1">
    <location>
        <begin position="40"/>
        <end position="60"/>
    </location>
</feature>
<reference evidence="2 3" key="1">
    <citation type="journal article" date="2012" name="Eukaryot. Cell">
        <title>Genome sequence of the Trichosporon asahii environmental strain CBS 8904.</title>
        <authorList>
            <person name="Yang R.Y."/>
            <person name="Li H.T."/>
            <person name="Zhu H."/>
            <person name="Zhou G.P."/>
            <person name="Wang M."/>
            <person name="Wang L."/>
        </authorList>
    </citation>
    <scope>NUCLEOTIDE SEQUENCE [LARGE SCALE GENOMIC DNA]</scope>
    <source>
        <strain evidence="2 3">CBS 8904</strain>
    </source>
</reference>
<evidence type="ECO:0000256" key="1">
    <source>
        <dbReference type="SAM" id="MobiDB-lite"/>
    </source>
</evidence>
<gene>
    <name evidence="2" type="ORF">A1Q2_04711</name>
</gene>
<keyword evidence="3" id="KW-1185">Reference proteome</keyword>
<comment type="caution">
    <text evidence="2">The sequence shown here is derived from an EMBL/GenBank/DDBJ whole genome shotgun (WGS) entry which is preliminary data.</text>
</comment>
<feature type="region of interest" description="Disordered" evidence="1">
    <location>
        <begin position="110"/>
        <end position="155"/>
    </location>
</feature>
<dbReference type="HOGENOM" id="CLU_1696749_0_0_1"/>
<evidence type="ECO:0000313" key="3">
    <source>
        <dbReference type="Proteomes" id="UP000006757"/>
    </source>
</evidence>
<feature type="compositionally biased region" description="Low complexity" evidence="1">
    <location>
        <begin position="110"/>
        <end position="124"/>
    </location>
</feature>
<dbReference type="AlphaFoldDB" id="K1WHU8"/>